<dbReference type="AlphaFoldDB" id="E8N5B5"/>
<comment type="similarity">
    <text evidence="3">Belongs to the KhpA RNA-binding protein family.</text>
</comment>
<proteinExistence type="inferred from homology"/>
<accession>E8N5B5</accession>
<evidence type="ECO:0000256" key="2">
    <source>
        <dbReference type="ARBA" id="ARBA00022884"/>
    </source>
</evidence>
<dbReference type="GO" id="GO:0005737">
    <property type="term" value="C:cytoplasm"/>
    <property type="evidence" value="ECO:0007669"/>
    <property type="project" value="UniProtKB-SubCell"/>
</dbReference>
<dbReference type="KEGG" id="atm:ANT_16030"/>
<name>E8N5B5_ANATU</name>
<dbReference type="InterPro" id="IPR015946">
    <property type="entry name" value="KH_dom-like_a/b"/>
</dbReference>
<dbReference type="RefSeq" id="WP_013560009.1">
    <property type="nucleotide sequence ID" value="NC_014960.1"/>
</dbReference>
<evidence type="ECO:0000313" key="5">
    <source>
        <dbReference type="Proteomes" id="UP000008922"/>
    </source>
</evidence>
<dbReference type="GO" id="GO:0071555">
    <property type="term" value="P:cell wall organization"/>
    <property type="evidence" value="ECO:0007669"/>
    <property type="project" value="UniProtKB-KW"/>
</dbReference>
<dbReference type="eggNOG" id="COG1837">
    <property type="taxonomic scope" value="Bacteria"/>
</dbReference>
<comment type="subunit">
    <text evidence="3">Forms a complex with KhpB.</text>
</comment>
<dbReference type="Pfam" id="PF13083">
    <property type="entry name" value="KH_KhpA-B"/>
    <property type="match status" value="1"/>
</dbReference>
<keyword evidence="3" id="KW-0133">Cell shape</keyword>
<dbReference type="GO" id="GO:0003723">
    <property type="term" value="F:RNA binding"/>
    <property type="evidence" value="ECO:0007669"/>
    <property type="project" value="UniProtKB-UniRule"/>
</dbReference>
<keyword evidence="3" id="KW-0143">Chaperone</keyword>
<dbReference type="InParanoid" id="E8N5B5"/>
<dbReference type="OrthoDB" id="9812389at2"/>
<dbReference type="HOGENOM" id="CLU_132074_1_1_0"/>
<dbReference type="PANTHER" id="PTHR34654:SF1">
    <property type="entry name" value="RNA-BINDING PROTEIN KHPA"/>
    <property type="match status" value="1"/>
</dbReference>
<dbReference type="FunCoup" id="E8N5B5">
    <property type="interactions" value="204"/>
</dbReference>
<keyword evidence="5" id="KW-1185">Reference proteome</keyword>
<dbReference type="InterPro" id="IPR009019">
    <property type="entry name" value="KH_sf_prok-type"/>
</dbReference>
<dbReference type="EMBL" id="AP012029">
    <property type="protein sequence ID" value="BAJ63629.1"/>
    <property type="molecule type" value="Genomic_DNA"/>
</dbReference>
<dbReference type="Proteomes" id="UP000008922">
    <property type="component" value="Chromosome"/>
</dbReference>
<dbReference type="GO" id="GO:0009252">
    <property type="term" value="P:peptidoglycan biosynthetic process"/>
    <property type="evidence" value="ECO:0007669"/>
    <property type="project" value="UniProtKB-UniRule"/>
</dbReference>
<dbReference type="SUPFAM" id="SSF54814">
    <property type="entry name" value="Prokaryotic type KH domain (KH-domain type II)"/>
    <property type="match status" value="1"/>
</dbReference>
<evidence type="ECO:0000256" key="1">
    <source>
        <dbReference type="ARBA" id="ARBA00022490"/>
    </source>
</evidence>
<organism evidence="4 5">
    <name type="scientific">Anaerolinea thermophila (strain DSM 14523 / JCM 11388 / NBRC 100420 / UNI-1)</name>
    <dbReference type="NCBI Taxonomy" id="926569"/>
    <lineage>
        <taxon>Bacteria</taxon>
        <taxon>Bacillati</taxon>
        <taxon>Chloroflexota</taxon>
        <taxon>Anaerolineae</taxon>
        <taxon>Anaerolineales</taxon>
        <taxon>Anaerolineaceae</taxon>
        <taxon>Anaerolinea</taxon>
    </lineage>
</organism>
<gene>
    <name evidence="3" type="primary">khpA</name>
    <name evidence="4" type="ordered locus">ANT_16030</name>
</gene>
<protein>
    <recommendedName>
        <fullName evidence="3">RNA-binding protein KhpA</fullName>
    </recommendedName>
    <alternativeName>
        <fullName evidence="3">KH-domain protein A</fullName>
    </alternativeName>
</protein>
<comment type="subcellular location">
    <subcellularLocation>
        <location evidence="3">Cytoplasm</location>
    </subcellularLocation>
</comment>
<dbReference type="STRING" id="926569.ANT_16030"/>
<comment type="function">
    <text evidence="3">A probable RNA chaperone. Forms a complex with KhpB which binds to cellular RNA and controls its expression. Plays a role in peptidoglycan (PG) homeostasis and cell length regulation.</text>
</comment>
<dbReference type="HAMAP" id="MF_00088">
    <property type="entry name" value="KhpA"/>
    <property type="match status" value="1"/>
</dbReference>
<keyword evidence="2 3" id="KW-0694">RNA-binding</keyword>
<evidence type="ECO:0000256" key="3">
    <source>
        <dbReference type="HAMAP-Rule" id="MF_00088"/>
    </source>
</evidence>
<keyword evidence="1 3" id="KW-0963">Cytoplasm</keyword>
<dbReference type="PANTHER" id="PTHR34654">
    <property type="entry name" value="UPF0109 PROTEIN SCO5592"/>
    <property type="match status" value="1"/>
</dbReference>
<sequence length="79" mass="8748">MKDLIEYIARSLVDQVDKVEVTQQKGPGGKIKFELRVAREDMGRVIGKGGKVANAMRVLLRVAAARDEKQATLDVIEPK</sequence>
<evidence type="ECO:0000313" key="4">
    <source>
        <dbReference type="EMBL" id="BAJ63629.1"/>
    </source>
</evidence>
<dbReference type="InterPro" id="IPR020627">
    <property type="entry name" value="KhpA"/>
</dbReference>
<reference evidence="4 5" key="1">
    <citation type="submission" date="2010-12" db="EMBL/GenBank/DDBJ databases">
        <title>Whole genome sequence of Anaerolinea thermophila UNI-1.</title>
        <authorList>
            <person name="Narita-Yamada S."/>
            <person name="Kishi E."/>
            <person name="Watanabe Y."/>
            <person name="Takasaki K."/>
            <person name="Ankai A."/>
            <person name="Oguchi A."/>
            <person name="Fukui S."/>
            <person name="Takahashi M."/>
            <person name="Yashiro I."/>
            <person name="Hosoyama A."/>
            <person name="Sekiguchi Y."/>
            <person name="Hanada S."/>
            <person name="Fujita N."/>
        </authorList>
    </citation>
    <scope>NUCLEOTIDE SEQUENCE [LARGE SCALE GENOMIC DNA]</scope>
    <source>
        <strain evidence="5">DSM 14523 / JCM 11388 / NBRC 100420 / UNI-1</strain>
    </source>
</reference>
<dbReference type="GO" id="GO:0008360">
    <property type="term" value="P:regulation of cell shape"/>
    <property type="evidence" value="ECO:0007669"/>
    <property type="project" value="UniProtKB-KW"/>
</dbReference>
<keyword evidence="3" id="KW-0961">Cell wall biogenesis/degradation</keyword>
<dbReference type="CDD" id="cd22533">
    <property type="entry name" value="KH-II_YlqC-like"/>
    <property type="match status" value="1"/>
</dbReference>
<dbReference type="Gene3D" id="3.30.300.20">
    <property type="match status" value="1"/>
</dbReference>